<feature type="domain" description="HotDog ACOT-type" evidence="4">
    <location>
        <begin position="10"/>
        <end position="123"/>
    </location>
</feature>
<evidence type="ECO:0000256" key="3">
    <source>
        <dbReference type="PROSITE-ProRule" id="PRU01106"/>
    </source>
</evidence>
<name>A0ABN0X8M7_9LACT</name>
<dbReference type="InterPro" id="IPR033120">
    <property type="entry name" value="HOTDOG_ACOT"/>
</dbReference>
<dbReference type="Proteomes" id="UP001501166">
    <property type="component" value="Unassembled WGS sequence"/>
</dbReference>
<dbReference type="Pfam" id="PF03061">
    <property type="entry name" value="4HBT"/>
    <property type="match status" value="1"/>
</dbReference>
<keyword evidence="2 3" id="KW-0378">Hydrolase</keyword>
<dbReference type="Gene3D" id="3.10.129.10">
    <property type="entry name" value="Hotdog Thioesterase"/>
    <property type="match status" value="1"/>
</dbReference>
<keyword evidence="6" id="KW-1185">Reference proteome</keyword>
<dbReference type="SUPFAM" id="SSF54637">
    <property type="entry name" value="Thioesterase/thiol ester dehydrase-isomerase"/>
    <property type="match status" value="1"/>
</dbReference>
<dbReference type="InterPro" id="IPR029069">
    <property type="entry name" value="HotDog_dom_sf"/>
</dbReference>
<protein>
    <submittedName>
        <fullName evidence="5">Acyl-CoA thioesterase</fullName>
    </submittedName>
</protein>
<organism evidence="5 6">
    <name type="scientific">Alkalibacterium iburiense</name>
    <dbReference type="NCBI Taxonomy" id="290589"/>
    <lineage>
        <taxon>Bacteria</taxon>
        <taxon>Bacillati</taxon>
        <taxon>Bacillota</taxon>
        <taxon>Bacilli</taxon>
        <taxon>Lactobacillales</taxon>
        <taxon>Carnobacteriaceae</taxon>
        <taxon>Alkalibacterium</taxon>
    </lineage>
</organism>
<dbReference type="PANTHER" id="PTHR11049">
    <property type="entry name" value="ACYL COENZYME A THIOESTER HYDROLASE"/>
    <property type="match status" value="1"/>
</dbReference>
<dbReference type="CDD" id="cd03442">
    <property type="entry name" value="BFIT_BACH"/>
    <property type="match status" value="1"/>
</dbReference>
<comment type="similarity">
    <text evidence="1">Belongs to the acyl coenzyme A hydrolase family.</text>
</comment>
<gene>
    <name evidence="5" type="ORF">GCM10008932_08350</name>
</gene>
<dbReference type="InterPro" id="IPR006683">
    <property type="entry name" value="Thioestr_dom"/>
</dbReference>
<accession>A0ABN0X8M7</accession>
<dbReference type="InterPro" id="IPR040170">
    <property type="entry name" value="Cytosol_ACT"/>
</dbReference>
<dbReference type="RefSeq" id="WP_343754329.1">
    <property type="nucleotide sequence ID" value="NZ_BAAACW010000053.1"/>
</dbReference>
<dbReference type="EMBL" id="BAAACW010000053">
    <property type="protein sequence ID" value="GAA0357952.1"/>
    <property type="molecule type" value="Genomic_DNA"/>
</dbReference>
<dbReference type="PANTHER" id="PTHR11049:SF24">
    <property type="entry name" value="CYTOSOLIC ACYL COENZYME A THIOESTER HYDROLASE"/>
    <property type="match status" value="1"/>
</dbReference>
<evidence type="ECO:0000313" key="6">
    <source>
        <dbReference type="Proteomes" id="UP001501166"/>
    </source>
</evidence>
<proteinExistence type="inferred from homology"/>
<sequence length="175" mass="19645">MKSKKQMTCNETRVVQTHRVLPSDLNNHHTLFGGRLMSLIDDTASISVSRFTRSQSIVTASMDELHFVHPIKIGHSVCVETFVTGAGTRSVEVFTKVLGEDLVTGERYIGATSFLTFVVLEDSDYSLPEIVPEAHEEVMVAKGYKQRREKRLADKQANEQLIQSLSLLPPWIESQ</sequence>
<dbReference type="PROSITE" id="PS51770">
    <property type="entry name" value="HOTDOG_ACOT"/>
    <property type="match status" value="1"/>
</dbReference>
<evidence type="ECO:0000259" key="4">
    <source>
        <dbReference type="PROSITE" id="PS51770"/>
    </source>
</evidence>
<reference evidence="5 6" key="1">
    <citation type="journal article" date="2019" name="Int. J. Syst. Evol. Microbiol.">
        <title>The Global Catalogue of Microorganisms (GCM) 10K type strain sequencing project: providing services to taxonomists for standard genome sequencing and annotation.</title>
        <authorList>
            <consortium name="The Broad Institute Genomics Platform"/>
            <consortium name="The Broad Institute Genome Sequencing Center for Infectious Disease"/>
            <person name="Wu L."/>
            <person name="Ma J."/>
        </authorList>
    </citation>
    <scope>NUCLEOTIDE SEQUENCE [LARGE SCALE GENOMIC DNA]</scope>
    <source>
        <strain evidence="5 6">JCM 12662</strain>
    </source>
</reference>
<comment type="caution">
    <text evidence="5">The sequence shown here is derived from an EMBL/GenBank/DDBJ whole genome shotgun (WGS) entry which is preliminary data.</text>
</comment>
<evidence type="ECO:0000256" key="1">
    <source>
        <dbReference type="ARBA" id="ARBA00010458"/>
    </source>
</evidence>
<evidence type="ECO:0000256" key="2">
    <source>
        <dbReference type="ARBA" id="ARBA00022801"/>
    </source>
</evidence>
<evidence type="ECO:0000313" key="5">
    <source>
        <dbReference type="EMBL" id="GAA0357952.1"/>
    </source>
</evidence>